<dbReference type="EMBL" id="VMKP01000005">
    <property type="protein sequence ID" value="TVO63449.1"/>
    <property type="molecule type" value="Genomic_DNA"/>
</dbReference>
<organism evidence="1 2">
    <name type="scientific">Spiribacter aquaticus</name>
    <dbReference type="NCBI Taxonomy" id="1935996"/>
    <lineage>
        <taxon>Bacteria</taxon>
        <taxon>Pseudomonadati</taxon>
        <taxon>Pseudomonadota</taxon>
        <taxon>Gammaproteobacteria</taxon>
        <taxon>Chromatiales</taxon>
        <taxon>Ectothiorhodospiraceae</taxon>
        <taxon>Spiribacter</taxon>
    </lineage>
</organism>
<name>A0A557REA3_9GAMM</name>
<evidence type="ECO:0000313" key="2">
    <source>
        <dbReference type="Proteomes" id="UP000316688"/>
    </source>
</evidence>
<protein>
    <submittedName>
        <fullName evidence="1">Uncharacterized protein</fullName>
    </submittedName>
</protein>
<reference evidence="1 2" key="1">
    <citation type="submission" date="2019-07" db="EMBL/GenBank/DDBJ databases">
        <title>Reclasification of Spiribacter aquaticus.</title>
        <authorList>
            <person name="Leon M.J."/>
            <person name="Sanchez-Porro C."/>
            <person name="Ventosa A."/>
        </authorList>
    </citation>
    <scope>NUCLEOTIDE SEQUENCE [LARGE SCALE GENOMIC DNA]</scope>
    <source>
        <strain evidence="1 2">SP30</strain>
    </source>
</reference>
<accession>A0A557REA3</accession>
<dbReference type="RefSeq" id="WP_144348464.1">
    <property type="nucleotide sequence ID" value="NZ_VMKP01000005.1"/>
</dbReference>
<dbReference type="AlphaFoldDB" id="A0A557REA3"/>
<dbReference type="Proteomes" id="UP000316688">
    <property type="component" value="Unassembled WGS sequence"/>
</dbReference>
<gene>
    <name evidence="1" type="ORF">FPL11_09910</name>
</gene>
<comment type="caution">
    <text evidence="1">The sequence shown here is derived from an EMBL/GenBank/DDBJ whole genome shotgun (WGS) entry which is preliminary data.</text>
</comment>
<evidence type="ECO:0000313" key="1">
    <source>
        <dbReference type="EMBL" id="TVO63449.1"/>
    </source>
</evidence>
<sequence>MNRDILTGVESMHLDGDELVVRSTVKPVPGARAIRDLKPAIITLAQSAERVGVGESLIRIVAEFGEDLADIRDGQYTGAAIDNAITTIARRRQWGMVSGEVKAGRPP</sequence>
<proteinExistence type="predicted"/>
<keyword evidence="2" id="KW-1185">Reference proteome</keyword>